<feature type="region of interest" description="Disordered" evidence="1">
    <location>
        <begin position="133"/>
        <end position="167"/>
    </location>
</feature>
<evidence type="ECO:0008006" key="4">
    <source>
        <dbReference type="Google" id="ProtNLM"/>
    </source>
</evidence>
<accession>A0A6N9Q1B2</accession>
<dbReference type="EMBL" id="SIJB01000007">
    <property type="protein sequence ID" value="NBI27814.1"/>
    <property type="molecule type" value="Genomic_DNA"/>
</dbReference>
<sequence length="167" mass="18770">MGDKTGLYQKMVNVMIAVSDLQKDDKVEYKTTTYKAINEEKVSGAVRAALIENKLVVFPIEQQHRKEGNLTTVDVKYKIVDAETGESEVLVSSGTGVDVQDKGVRKAMTYAFKYLFLNSFAIATGEDLDKVSSSELVEKKQRKQEEEREKKLTNVPESGNIIFQKKL</sequence>
<proteinExistence type="predicted"/>
<dbReference type="InterPro" id="IPR007499">
    <property type="entry name" value="ERF_bacteria_virus"/>
</dbReference>
<organism evidence="2 3">
    <name type="scientific">Chengkuizengella marina</name>
    <dbReference type="NCBI Taxonomy" id="2507566"/>
    <lineage>
        <taxon>Bacteria</taxon>
        <taxon>Bacillati</taxon>
        <taxon>Bacillota</taxon>
        <taxon>Bacilli</taxon>
        <taxon>Bacillales</taxon>
        <taxon>Paenibacillaceae</taxon>
        <taxon>Chengkuizengella</taxon>
    </lineage>
</organism>
<reference evidence="2 3" key="1">
    <citation type="submission" date="2019-01" db="EMBL/GenBank/DDBJ databases">
        <title>Chengkuizengella sp. nov., isolated from deep-sea sediment of East Pacific Ocean.</title>
        <authorList>
            <person name="Yang J."/>
            <person name="Lai Q."/>
            <person name="Shao Z."/>
        </authorList>
    </citation>
    <scope>NUCLEOTIDE SEQUENCE [LARGE SCALE GENOMIC DNA]</scope>
    <source>
        <strain evidence="2 3">YPA3-1-1</strain>
    </source>
</reference>
<comment type="caution">
    <text evidence="2">The sequence shown here is derived from an EMBL/GenBank/DDBJ whole genome shotgun (WGS) entry which is preliminary data.</text>
</comment>
<evidence type="ECO:0000256" key="1">
    <source>
        <dbReference type="SAM" id="MobiDB-lite"/>
    </source>
</evidence>
<evidence type="ECO:0000313" key="2">
    <source>
        <dbReference type="EMBL" id="NBI27814.1"/>
    </source>
</evidence>
<dbReference type="Proteomes" id="UP000448943">
    <property type="component" value="Unassembled WGS sequence"/>
</dbReference>
<dbReference type="RefSeq" id="WP_160644140.1">
    <property type="nucleotide sequence ID" value="NZ_SIJB01000007.1"/>
</dbReference>
<evidence type="ECO:0000313" key="3">
    <source>
        <dbReference type="Proteomes" id="UP000448943"/>
    </source>
</evidence>
<protein>
    <recommendedName>
        <fullName evidence="4">ERF superfamily protein</fullName>
    </recommendedName>
</protein>
<dbReference type="Pfam" id="PF04404">
    <property type="entry name" value="ERF"/>
    <property type="match status" value="1"/>
</dbReference>
<feature type="compositionally biased region" description="Basic and acidic residues" evidence="1">
    <location>
        <begin position="133"/>
        <end position="152"/>
    </location>
</feature>
<gene>
    <name evidence="2" type="ORF">ERL59_02410</name>
</gene>
<keyword evidence="3" id="KW-1185">Reference proteome</keyword>
<dbReference type="AlphaFoldDB" id="A0A6N9Q1B2"/>
<name>A0A6N9Q1B2_9BACL</name>
<dbReference type="OrthoDB" id="1976435at2"/>